<evidence type="ECO:0000313" key="1">
    <source>
        <dbReference type="EMBL" id="TDO28188.1"/>
    </source>
</evidence>
<dbReference type="OrthoDB" id="653743at2"/>
<dbReference type="EMBL" id="SNWP01000010">
    <property type="protein sequence ID" value="TDO28188.1"/>
    <property type="molecule type" value="Genomic_DNA"/>
</dbReference>
<dbReference type="Proteomes" id="UP000295741">
    <property type="component" value="Unassembled WGS sequence"/>
</dbReference>
<name>A0A4V3C524_9BACT</name>
<sequence>MKPFRYVFIFMLFLACKNEKIDFSGDVPLKAEEFITAFPKITGSFLIADSNIVKKADSTRIGYKALKQFVPDSALAAYFGKDKKTIIKPVGIIEKEKENYLLINFTRQKKTTCVVFVTDKKLQYLASKELLTNQSSGGYYRFVSINKEPTFMINREKTSDNTLRFTRSGWVYNDAGIFMLVVTDSNEDPEKTAVINPIDTLPRLNKLSGEYVKNEKNYLSVRDGKDANHYLFFIHFEKDNATCIGELKGEFKLKSGGNAQYLQNGDPCIIDFKFEGNYATVKEQGSCGNHRGIKCFFDDSFRKKREPKTKKKRTNTPVK</sequence>
<protein>
    <submittedName>
        <fullName evidence="1">Uncharacterized protein</fullName>
    </submittedName>
</protein>
<dbReference type="AlphaFoldDB" id="A0A4V3C524"/>
<evidence type="ECO:0000313" key="2">
    <source>
        <dbReference type="Proteomes" id="UP000295741"/>
    </source>
</evidence>
<keyword evidence="2" id="KW-1185">Reference proteome</keyword>
<dbReference type="PROSITE" id="PS51257">
    <property type="entry name" value="PROKAR_LIPOPROTEIN"/>
    <property type="match status" value="1"/>
</dbReference>
<accession>A0A4V3C524</accession>
<reference evidence="1 2" key="1">
    <citation type="submission" date="2019-03" db="EMBL/GenBank/DDBJ databases">
        <title>Genomic Encyclopedia of Archaeal and Bacterial Type Strains, Phase II (KMG-II): from individual species to whole genera.</title>
        <authorList>
            <person name="Goeker M."/>
        </authorList>
    </citation>
    <scope>NUCLEOTIDE SEQUENCE [LARGE SCALE GENOMIC DNA]</scope>
    <source>
        <strain evidence="1 2">DSM 28323</strain>
    </source>
</reference>
<organism evidence="1 2">
    <name type="scientific">Sediminibacterium goheungense</name>
    <dbReference type="NCBI Taxonomy" id="1086393"/>
    <lineage>
        <taxon>Bacteria</taxon>
        <taxon>Pseudomonadati</taxon>
        <taxon>Bacteroidota</taxon>
        <taxon>Chitinophagia</taxon>
        <taxon>Chitinophagales</taxon>
        <taxon>Chitinophagaceae</taxon>
        <taxon>Sediminibacterium</taxon>
    </lineage>
</organism>
<dbReference type="RefSeq" id="WP_133472745.1">
    <property type="nucleotide sequence ID" value="NZ_SNWP01000010.1"/>
</dbReference>
<proteinExistence type="predicted"/>
<gene>
    <name evidence="1" type="ORF">BC659_0250</name>
</gene>
<comment type="caution">
    <text evidence="1">The sequence shown here is derived from an EMBL/GenBank/DDBJ whole genome shotgun (WGS) entry which is preliminary data.</text>
</comment>